<dbReference type="Pfam" id="PF24035">
    <property type="entry name" value="DUF7344"/>
    <property type="match status" value="1"/>
</dbReference>
<reference evidence="3 4" key="1">
    <citation type="submission" date="2016-03" db="EMBL/GenBank/DDBJ databases">
        <title>Complete genome sequence of Thermococcus celer.</title>
        <authorList>
            <person name="Oger P.M."/>
        </authorList>
    </citation>
    <scope>NUCLEOTIDE SEQUENCE [LARGE SCALE GENOMIC DNA]</scope>
    <source>
        <strain evidence="3 4">Vu 13</strain>
    </source>
</reference>
<accession>A0A218P0C6</accession>
<dbReference type="OrthoDB" id="331021at2157"/>
<keyword evidence="1" id="KW-0472">Membrane</keyword>
<dbReference type="AlphaFoldDB" id="A0A218P0C6"/>
<dbReference type="GeneID" id="33323417"/>
<evidence type="ECO:0000313" key="3">
    <source>
        <dbReference type="EMBL" id="ASI98363.1"/>
    </source>
</evidence>
<sequence>MGATTAILGNDRRMLMIEYLQKMEGNAELRELVEYIAEREGDTDRKHRKSVYVSLVQTHIPKLEREGVVTFDRGVVKLLRIPDNVTVYMETVNRHDISWSTFYMGTSVIFIVAGWYLGNLHLLLASVVYLLISIVHHRKIKRLF</sequence>
<evidence type="ECO:0000256" key="1">
    <source>
        <dbReference type="SAM" id="Phobius"/>
    </source>
</evidence>
<gene>
    <name evidence="3" type="ORF">A3L02_01660</name>
</gene>
<name>A0A218P0C6_THECE</name>
<keyword evidence="1" id="KW-1133">Transmembrane helix</keyword>
<proteinExistence type="predicted"/>
<dbReference type="Proteomes" id="UP000197156">
    <property type="component" value="Chromosome"/>
</dbReference>
<dbReference type="InterPro" id="IPR055768">
    <property type="entry name" value="DUF7344"/>
</dbReference>
<dbReference type="EMBL" id="CP014854">
    <property type="protein sequence ID" value="ASI98363.1"/>
    <property type="molecule type" value="Genomic_DNA"/>
</dbReference>
<keyword evidence="4" id="KW-1185">Reference proteome</keyword>
<keyword evidence="1" id="KW-0812">Transmembrane</keyword>
<feature type="transmembrane region" description="Helical" evidence="1">
    <location>
        <begin position="108"/>
        <end position="132"/>
    </location>
</feature>
<evidence type="ECO:0000313" key="4">
    <source>
        <dbReference type="Proteomes" id="UP000197156"/>
    </source>
</evidence>
<feature type="domain" description="DUF7344" evidence="2">
    <location>
        <begin position="7"/>
        <end position="73"/>
    </location>
</feature>
<evidence type="ECO:0000259" key="2">
    <source>
        <dbReference type="Pfam" id="PF24035"/>
    </source>
</evidence>
<dbReference type="KEGG" id="tce:A3L02_01660"/>
<protein>
    <recommendedName>
        <fullName evidence="2">DUF7344 domain-containing protein</fullName>
    </recommendedName>
</protein>
<dbReference type="RefSeq" id="WP_088862327.1">
    <property type="nucleotide sequence ID" value="NZ_CP014854.1"/>
</dbReference>
<organism evidence="3 4">
    <name type="scientific">Thermococcus celer Vu 13 = JCM 8558</name>
    <dbReference type="NCBI Taxonomy" id="1293037"/>
    <lineage>
        <taxon>Archaea</taxon>
        <taxon>Methanobacteriati</taxon>
        <taxon>Methanobacteriota</taxon>
        <taxon>Thermococci</taxon>
        <taxon>Thermococcales</taxon>
        <taxon>Thermococcaceae</taxon>
        <taxon>Thermococcus</taxon>
    </lineage>
</organism>